<protein>
    <submittedName>
        <fullName evidence="2">Uncharacterized protein</fullName>
    </submittedName>
</protein>
<dbReference type="EMBL" id="CP100355">
    <property type="protein sequence ID" value="UTF52773.1"/>
    <property type="molecule type" value="Genomic_DNA"/>
</dbReference>
<dbReference type="GeneID" id="73291060"/>
<dbReference type="RefSeq" id="WP_254156823.1">
    <property type="nucleotide sequence ID" value="NZ_CP100355.1"/>
</dbReference>
<feature type="region of interest" description="Disordered" evidence="1">
    <location>
        <begin position="144"/>
        <end position="171"/>
    </location>
</feature>
<accession>A0A9E7N9D2</accession>
<dbReference type="Proteomes" id="UP001056855">
    <property type="component" value="Chromosome"/>
</dbReference>
<evidence type="ECO:0000256" key="1">
    <source>
        <dbReference type="SAM" id="MobiDB-lite"/>
    </source>
</evidence>
<dbReference type="KEGG" id="sawl:NGM29_13400"/>
<dbReference type="AlphaFoldDB" id="A0A9E7N9D2"/>
<reference evidence="2" key="1">
    <citation type="submission" date="2022-06" db="EMBL/GenBank/DDBJ databases">
        <title>Diverse halophilic archaea isolated from saline environments.</title>
        <authorList>
            <person name="Cui H.-L."/>
        </authorList>
    </citation>
    <scope>NUCLEOTIDE SEQUENCE</scope>
    <source>
        <strain evidence="2">WLHS1</strain>
    </source>
</reference>
<proteinExistence type="predicted"/>
<organism evidence="2 3">
    <name type="scientific">Natronosalvus rutilus</name>
    <dbReference type="NCBI Taxonomy" id="2953753"/>
    <lineage>
        <taxon>Archaea</taxon>
        <taxon>Methanobacteriati</taxon>
        <taxon>Methanobacteriota</taxon>
        <taxon>Stenosarchaea group</taxon>
        <taxon>Halobacteria</taxon>
        <taxon>Halobacteriales</taxon>
        <taxon>Natrialbaceae</taxon>
        <taxon>Natronosalvus</taxon>
    </lineage>
</organism>
<name>A0A9E7N9D2_9EURY</name>
<gene>
    <name evidence="2" type="ORF">NGM29_13400</name>
</gene>
<evidence type="ECO:0000313" key="3">
    <source>
        <dbReference type="Proteomes" id="UP001056855"/>
    </source>
</evidence>
<evidence type="ECO:0000313" key="2">
    <source>
        <dbReference type="EMBL" id="UTF52773.1"/>
    </source>
</evidence>
<keyword evidence="3" id="KW-1185">Reference proteome</keyword>
<sequence length="171" mass="19839">MTKNLEVSDSWPYVTDQHKSESKEHVQMKNLAIEWLLGFGFETNDIKLEHTVYSSNSYGYTDVYASRDEVEVFVECERGAPIKGNLSAGGSIPAKKGELVYFLNEEVLYRVRYTTVTATKKYGPFGVYETSEEHEFQTYEFDRLGPVPSRDEDYKFSSEAQQREREKVDWL</sequence>